<dbReference type="PANTHER" id="PTHR45762:SF3">
    <property type="entry name" value="ZINC-FINGER PROTEIN AT 72D, ISOFORM B"/>
    <property type="match status" value="1"/>
</dbReference>
<dbReference type="InterPro" id="IPR003604">
    <property type="entry name" value="Matrin/U1-like-C_Znf_C2H2"/>
</dbReference>
<dbReference type="PROSITE" id="PS00028">
    <property type="entry name" value="ZINC_FINGER_C2H2_1"/>
    <property type="match status" value="3"/>
</dbReference>
<gene>
    <name evidence="4" type="primary">NCL1_39541</name>
    <name evidence="4" type="ORF">TNIN_451251</name>
</gene>
<accession>A0A8X6WNW7</accession>
<keyword evidence="1" id="KW-0862">Zinc</keyword>
<sequence>MEGLKCEICNKFFTGIECFMQHEASEKHKKKKKNATLQGSTNTTEMKSDVIYHCSVCSVSVSGRINHEKHVNSLNHASMIQSKSRETSESAEEICNARIMPNSIISVNNSIVIVPYAECKFCKKQFTGPEPYQQHLASAAHKKKAALHSIQKDELMDDKLSCDSEYAKSAECSFSGAPPLSARQEICNTTSSSETQLNYKCVVCNISLNGPETYQQHLRGKYHKKKIKEMKSKGIDPPLHDSTPQNSNPDPRYYCGPCKRQNSGPVPFYLHISSKRHKKNVQIAEMESGIWPGSQSITSNSSLNIGDSIDNIKGISQMNVTRLIQDIAVPIDHIVTPENMGVKIFGVNEEIVFDVKNKEKE</sequence>
<dbReference type="Proteomes" id="UP000886998">
    <property type="component" value="Unassembled WGS sequence"/>
</dbReference>
<dbReference type="Gene3D" id="3.30.160.60">
    <property type="entry name" value="Classic Zinc Finger"/>
    <property type="match status" value="3"/>
</dbReference>
<evidence type="ECO:0000256" key="2">
    <source>
        <dbReference type="SAM" id="MobiDB-lite"/>
    </source>
</evidence>
<dbReference type="Pfam" id="PF12874">
    <property type="entry name" value="zf-met"/>
    <property type="match status" value="3"/>
</dbReference>
<feature type="domain" description="C2H2-type" evidence="3">
    <location>
        <begin position="4"/>
        <end position="33"/>
    </location>
</feature>
<evidence type="ECO:0000313" key="5">
    <source>
        <dbReference type="Proteomes" id="UP000886998"/>
    </source>
</evidence>
<dbReference type="EMBL" id="BMAV01000672">
    <property type="protein sequence ID" value="GFY38140.1"/>
    <property type="molecule type" value="Genomic_DNA"/>
</dbReference>
<dbReference type="SMART" id="SM00451">
    <property type="entry name" value="ZnF_U1"/>
    <property type="match status" value="5"/>
</dbReference>
<dbReference type="SMART" id="SM00355">
    <property type="entry name" value="ZnF_C2H2"/>
    <property type="match status" value="5"/>
</dbReference>
<keyword evidence="5" id="KW-1185">Reference proteome</keyword>
<evidence type="ECO:0000256" key="1">
    <source>
        <dbReference type="PROSITE-ProRule" id="PRU00042"/>
    </source>
</evidence>
<dbReference type="GO" id="GO:0003676">
    <property type="term" value="F:nucleic acid binding"/>
    <property type="evidence" value="ECO:0007669"/>
    <property type="project" value="InterPro"/>
</dbReference>
<dbReference type="AlphaFoldDB" id="A0A8X6WNW7"/>
<dbReference type="InterPro" id="IPR036236">
    <property type="entry name" value="Znf_C2H2_sf"/>
</dbReference>
<comment type="caution">
    <text evidence="4">The sequence shown here is derived from an EMBL/GenBank/DDBJ whole genome shotgun (WGS) entry which is preliminary data.</text>
</comment>
<name>A0A8X6WNW7_9ARAC</name>
<evidence type="ECO:0000259" key="3">
    <source>
        <dbReference type="PROSITE" id="PS50157"/>
    </source>
</evidence>
<dbReference type="GO" id="GO:0008270">
    <property type="term" value="F:zinc ion binding"/>
    <property type="evidence" value="ECO:0007669"/>
    <property type="project" value="UniProtKB-KW"/>
</dbReference>
<dbReference type="PROSITE" id="PS50157">
    <property type="entry name" value="ZINC_FINGER_C2H2_2"/>
    <property type="match status" value="1"/>
</dbReference>
<proteinExistence type="predicted"/>
<dbReference type="OrthoDB" id="6436350at2759"/>
<protein>
    <submittedName>
        <fullName evidence="4">Zinc finger protein</fullName>
    </submittedName>
</protein>
<dbReference type="InterPro" id="IPR013087">
    <property type="entry name" value="Znf_C2H2_type"/>
</dbReference>
<reference evidence="4" key="1">
    <citation type="submission" date="2020-08" db="EMBL/GenBank/DDBJ databases">
        <title>Multicomponent nature underlies the extraordinary mechanical properties of spider dragline silk.</title>
        <authorList>
            <person name="Kono N."/>
            <person name="Nakamura H."/>
            <person name="Mori M."/>
            <person name="Yoshida Y."/>
            <person name="Ohtoshi R."/>
            <person name="Malay A.D."/>
            <person name="Moran D.A.P."/>
            <person name="Tomita M."/>
            <person name="Numata K."/>
            <person name="Arakawa K."/>
        </authorList>
    </citation>
    <scope>NUCLEOTIDE SEQUENCE</scope>
</reference>
<dbReference type="PANTHER" id="PTHR45762">
    <property type="entry name" value="ZINC FINGER RNA-BINDING PROTEIN"/>
    <property type="match status" value="1"/>
</dbReference>
<organism evidence="4 5">
    <name type="scientific">Trichonephila inaurata madagascariensis</name>
    <dbReference type="NCBI Taxonomy" id="2747483"/>
    <lineage>
        <taxon>Eukaryota</taxon>
        <taxon>Metazoa</taxon>
        <taxon>Ecdysozoa</taxon>
        <taxon>Arthropoda</taxon>
        <taxon>Chelicerata</taxon>
        <taxon>Arachnida</taxon>
        <taxon>Araneae</taxon>
        <taxon>Araneomorphae</taxon>
        <taxon>Entelegynae</taxon>
        <taxon>Araneoidea</taxon>
        <taxon>Nephilidae</taxon>
        <taxon>Trichonephila</taxon>
        <taxon>Trichonephila inaurata</taxon>
    </lineage>
</organism>
<keyword evidence="1" id="KW-0479">Metal-binding</keyword>
<feature type="region of interest" description="Disordered" evidence="2">
    <location>
        <begin position="232"/>
        <end position="252"/>
    </location>
</feature>
<keyword evidence="1" id="KW-0863">Zinc-finger</keyword>
<dbReference type="SUPFAM" id="SSF57667">
    <property type="entry name" value="beta-beta-alpha zinc fingers"/>
    <property type="match status" value="4"/>
</dbReference>
<evidence type="ECO:0000313" key="4">
    <source>
        <dbReference type="EMBL" id="GFY38140.1"/>
    </source>
</evidence>